<keyword evidence="3" id="KW-1185">Reference proteome</keyword>
<proteinExistence type="predicted"/>
<dbReference type="Gene3D" id="3.30.420.180">
    <property type="entry name" value="CobE/GbiG C-terminal domain"/>
    <property type="match status" value="1"/>
</dbReference>
<dbReference type="InterPro" id="IPR002750">
    <property type="entry name" value="CobE/GbiG_C"/>
</dbReference>
<name>A0A1X7ANG0_9GAMM</name>
<dbReference type="InterPro" id="IPR036518">
    <property type="entry name" value="CobE/GbiG_C_sf"/>
</dbReference>
<dbReference type="GO" id="GO:0009236">
    <property type="term" value="P:cobalamin biosynthetic process"/>
    <property type="evidence" value="ECO:0007669"/>
    <property type="project" value="InterPro"/>
</dbReference>
<accession>A0A1X7ANG0</accession>
<evidence type="ECO:0000313" key="3">
    <source>
        <dbReference type="Proteomes" id="UP000196573"/>
    </source>
</evidence>
<dbReference type="AlphaFoldDB" id="A0A1X7ANG0"/>
<evidence type="ECO:0000259" key="1">
    <source>
        <dbReference type="Pfam" id="PF01890"/>
    </source>
</evidence>
<sequence>MESTATTGQYVIGIGSERGTPLEVVGQGIMQCLDQYDIEMGNVACIASVHMKAHDPAFKAFARIHEVPLITCNTQEMKAARLKAGCGARQPWFTQDEVSRLSALYFSGASQLMYPPFYFFIGHNHHRITVSVCKVLRYIPIKQPA</sequence>
<dbReference type="SUPFAM" id="SSF159664">
    <property type="entry name" value="CobE/GbiG C-terminal domain-like"/>
    <property type="match status" value="1"/>
</dbReference>
<gene>
    <name evidence="2" type="ORF">EHSB41UT_03465</name>
</gene>
<dbReference type="PANTHER" id="PTHR37477:SF1">
    <property type="entry name" value="COBALT-PRECORRIN-5A HYDROLASE"/>
    <property type="match status" value="1"/>
</dbReference>
<dbReference type="RefSeq" id="WP_165767310.1">
    <property type="nucleotide sequence ID" value="NZ_CBCSCN010000010.1"/>
</dbReference>
<dbReference type="EMBL" id="FWPT01000008">
    <property type="protein sequence ID" value="SMA49683.1"/>
    <property type="molecule type" value="Genomic_DNA"/>
</dbReference>
<protein>
    <submittedName>
        <fullName evidence="2">Cobalamin biosynthesis protein CbiG</fullName>
    </submittedName>
</protein>
<reference evidence="2 3" key="1">
    <citation type="submission" date="2017-03" db="EMBL/GenBank/DDBJ databases">
        <authorList>
            <person name="Afonso C.L."/>
            <person name="Miller P.J."/>
            <person name="Scott M.A."/>
            <person name="Spackman E."/>
            <person name="Goraichik I."/>
            <person name="Dimitrov K.M."/>
            <person name="Suarez D.L."/>
            <person name="Swayne D.E."/>
        </authorList>
    </citation>
    <scope>NUCLEOTIDE SEQUENCE [LARGE SCALE GENOMIC DNA]</scope>
    <source>
        <strain evidence="2">SB41UT1</strain>
    </source>
</reference>
<feature type="domain" description="CobE/GbiG C-terminal" evidence="1">
    <location>
        <begin position="10"/>
        <end position="116"/>
    </location>
</feature>
<dbReference type="Proteomes" id="UP000196573">
    <property type="component" value="Unassembled WGS sequence"/>
</dbReference>
<dbReference type="InterPro" id="IPR052553">
    <property type="entry name" value="CbiG_hydrolase"/>
</dbReference>
<evidence type="ECO:0000313" key="2">
    <source>
        <dbReference type="EMBL" id="SMA49683.1"/>
    </source>
</evidence>
<dbReference type="PANTHER" id="PTHR37477">
    <property type="entry name" value="COBALT-PRECORRIN-5A HYDROLASE"/>
    <property type="match status" value="1"/>
</dbReference>
<dbReference type="Pfam" id="PF01890">
    <property type="entry name" value="CbiG_C"/>
    <property type="match status" value="1"/>
</dbReference>
<organism evidence="2 3">
    <name type="scientific">Parendozoicomonas haliclonae</name>
    <dbReference type="NCBI Taxonomy" id="1960125"/>
    <lineage>
        <taxon>Bacteria</taxon>
        <taxon>Pseudomonadati</taxon>
        <taxon>Pseudomonadota</taxon>
        <taxon>Gammaproteobacteria</taxon>
        <taxon>Oceanospirillales</taxon>
        <taxon>Endozoicomonadaceae</taxon>
        <taxon>Parendozoicomonas</taxon>
    </lineage>
</organism>